<feature type="domain" description="Thiamine pyrophosphate enzyme N-terminal TPP-binding" evidence="5">
    <location>
        <begin position="31"/>
        <end position="162"/>
    </location>
</feature>
<dbReference type="OMA" id="DCGTLAM"/>
<feature type="region of interest" description="Disordered" evidence="3">
    <location>
        <begin position="1"/>
        <end position="23"/>
    </location>
</feature>
<comment type="caution">
    <text evidence="6">The sequence shown here is derived from an EMBL/GenBank/DDBJ whole genome shotgun (WGS) entry which is preliminary data.</text>
</comment>
<dbReference type="GO" id="GO:0005948">
    <property type="term" value="C:acetolactate synthase complex"/>
    <property type="evidence" value="ECO:0007669"/>
    <property type="project" value="TreeGrafter"/>
</dbReference>
<evidence type="ECO:0000256" key="3">
    <source>
        <dbReference type="SAM" id="MobiDB-lite"/>
    </source>
</evidence>
<dbReference type="Pfam" id="PF02775">
    <property type="entry name" value="TPP_enzyme_C"/>
    <property type="match status" value="1"/>
</dbReference>
<dbReference type="Gene3D" id="3.40.50.970">
    <property type="match status" value="2"/>
</dbReference>
<dbReference type="InterPro" id="IPR045229">
    <property type="entry name" value="TPP_enz"/>
</dbReference>
<dbReference type="PANTHER" id="PTHR18968:SF164">
    <property type="entry name" value="PYRUVATE DECARBOXYLASE"/>
    <property type="match status" value="1"/>
</dbReference>
<dbReference type="NCBIfam" id="NF006203">
    <property type="entry name" value="PRK08327.1"/>
    <property type="match status" value="1"/>
</dbReference>
<dbReference type="InterPro" id="IPR029035">
    <property type="entry name" value="DHS-like_NAD/FAD-binding_dom"/>
</dbReference>
<dbReference type="STRING" id="60175.A0A1V6YLH6"/>
<dbReference type="EMBL" id="MOOB01000017">
    <property type="protein sequence ID" value="OQE88286.1"/>
    <property type="molecule type" value="Genomic_DNA"/>
</dbReference>
<feature type="domain" description="Thiamine pyrophosphate enzyme TPP-binding" evidence="4">
    <location>
        <begin position="440"/>
        <end position="592"/>
    </location>
</feature>
<evidence type="ECO:0000256" key="1">
    <source>
        <dbReference type="ARBA" id="ARBA00007812"/>
    </source>
</evidence>
<evidence type="ECO:0000256" key="2">
    <source>
        <dbReference type="ARBA" id="ARBA00023052"/>
    </source>
</evidence>
<dbReference type="GO" id="GO:0030976">
    <property type="term" value="F:thiamine pyrophosphate binding"/>
    <property type="evidence" value="ECO:0007669"/>
    <property type="project" value="InterPro"/>
</dbReference>
<name>A0A1V6YLH6_PENNA</name>
<sequence length="601" mass="65298">MRSTNTVPKKRKKQESEDEDEIVKDGTLTSAAENFFEALSEAGITHCFVNLGSDHPAMLEAMIKARQENNLNFPNIITCPSELVALSAALGYAQATGVPQCVIVHVDCGTLAMGQSIHNASVSRVPVLCFAGLSPFTQNGELLGSRTEFIHWLQDVPDQAAIVRQYCRYTGEIKTGRNIKQMVSRALQFATSDPKGPAYLMAAREVLEERVGTESLDGEILSPIAPSALPEQEAELIAKSLMDAKRPLVITSYLGRNLKAPALLAELCDKLPITVVEMVGSDVCLRSDHEAYRGVTVTTHPDVLEADVILILDCDVPWIPTAGKPRSGTKVFHLDVDPLKQQMPLFSINATRRLRVGCGIALEQIHAFLDKQNIDRARYTLEFEERSENYKTWRETLRTLELPSEDGVVSVPYLASRLRDCLPQDTIYVLEAVTNAGHLIHHLNLTKPGSLVASGAGGLGWGGGAALGVKLGKPGSFICGIVGDGVYLFSQMESVYWIARRYDIPFLLVVLNNGGWNAPKVSALLVHKEGLSSKSNRRDLNISFDPSPDYPGIAAAAGKAWGATVTTQSELDPAIKNATNVVQGGKCAVVEVSVPSMWKEN</sequence>
<dbReference type="InterPro" id="IPR012001">
    <property type="entry name" value="Thiamin_PyroP_enz_TPP-bd_dom"/>
</dbReference>
<dbReference type="GO" id="GO:0005739">
    <property type="term" value="C:mitochondrion"/>
    <property type="evidence" value="ECO:0007669"/>
    <property type="project" value="TreeGrafter"/>
</dbReference>
<organism evidence="6 7">
    <name type="scientific">Penicillium nalgiovense</name>
    <dbReference type="NCBI Taxonomy" id="60175"/>
    <lineage>
        <taxon>Eukaryota</taxon>
        <taxon>Fungi</taxon>
        <taxon>Dikarya</taxon>
        <taxon>Ascomycota</taxon>
        <taxon>Pezizomycotina</taxon>
        <taxon>Eurotiomycetes</taxon>
        <taxon>Eurotiomycetidae</taxon>
        <taxon>Eurotiales</taxon>
        <taxon>Aspergillaceae</taxon>
        <taxon>Penicillium</taxon>
    </lineage>
</organism>
<dbReference type="Proteomes" id="UP000191691">
    <property type="component" value="Unassembled WGS sequence"/>
</dbReference>
<dbReference type="GO" id="GO:0000287">
    <property type="term" value="F:magnesium ion binding"/>
    <property type="evidence" value="ECO:0007669"/>
    <property type="project" value="InterPro"/>
</dbReference>
<dbReference type="GO" id="GO:0009099">
    <property type="term" value="P:L-valine biosynthetic process"/>
    <property type="evidence" value="ECO:0007669"/>
    <property type="project" value="TreeGrafter"/>
</dbReference>
<dbReference type="Pfam" id="PF02776">
    <property type="entry name" value="TPP_enzyme_N"/>
    <property type="match status" value="1"/>
</dbReference>
<dbReference type="InterPro" id="IPR029061">
    <property type="entry name" value="THDP-binding"/>
</dbReference>
<dbReference type="AlphaFoldDB" id="A0A1V6YLH6"/>
<keyword evidence="7" id="KW-1185">Reference proteome</keyword>
<evidence type="ECO:0000259" key="4">
    <source>
        <dbReference type="Pfam" id="PF02775"/>
    </source>
</evidence>
<comment type="similarity">
    <text evidence="1">Belongs to the TPP enzyme family.</text>
</comment>
<accession>A0A1V6YLH6</accession>
<protein>
    <recommendedName>
        <fullName evidence="8">Pyruvate decarboxylase</fullName>
    </recommendedName>
</protein>
<dbReference type="GO" id="GO:0050660">
    <property type="term" value="F:flavin adenine dinucleotide binding"/>
    <property type="evidence" value="ECO:0007669"/>
    <property type="project" value="TreeGrafter"/>
</dbReference>
<evidence type="ECO:0008006" key="8">
    <source>
        <dbReference type="Google" id="ProtNLM"/>
    </source>
</evidence>
<evidence type="ECO:0000313" key="6">
    <source>
        <dbReference type="EMBL" id="OQE88286.1"/>
    </source>
</evidence>
<dbReference type="Gene3D" id="3.40.50.1220">
    <property type="entry name" value="TPP-binding domain"/>
    <property type="match status" value="1"/>
</dbReference>
<gene>
    <name evidence="6" type="ORF">PENNAL_c0017G00222</name>
</gene>
<reference evidence="7" key="1">
    <citation type="journal article" date="2017" name="Nat. Microbiol.">
        <title>Global analysis of biosynthetic gene clusters reveals vast potential of secondary metabolite production in Penicillium species.</title>
        <authorList>
            <person name="Nielsen J.C."/>
            <person name="Grijseels S."/>
            <person name="Prigent S."/>
            <person name="Ji B."/>
            <person name="Dainat J."/>
            <person name="Nielsen K.F."/>
            <person name="Frisvad J.C."/>
            <person name="Workman M."/>
            <person name="Nielsen J."/>
        </authorList>
    </citation>
    <scope>NUCLEOTIDE SEQUENCE [LARGE SCALE GENOMIC DNA]</scope>
    <source>
        <strain evidence="7">IBT 13039</strain>
    </source>
</reference>
<evidence type="ECO:0000313" key="7">
    <source>
        <dbReference type="Proteomes" id="UP000191691"/>
    </source>
</evidence>
<dbReference type="InterPro" id="IPR011766">
    <property type="entry name" value="TPP_enzyme_TPP-bd"/>
</dbReference>
<keyword evidence="2" id="KW-0786">Thiamine pyrophosphate</keyword>
<dbReference type="SUPFAM" id="SSF52518">
    <property type="entry name" value="Thiamin diphosphate-binding fold (THDP-binding)"/>
    <property type="match status" value="2"/>
</dbReference>
<dbReference type="SUPFAM" id="SSF52467">
    <property type="entry name" value="DHS-like NAD/FAD-binding domain"/>
    <property type="match status" value="1"/>
</dbReference>
<dbReference type="CDD" id="cd07035">
    <property type="entry name" value="TPP_PYR_POX_like"/>
    <property type="match status" value="1"/>
</dbReference>
<dbReference type="GO" id="GO:0003984">
    <property type="term" value="F:acetolactate synthase activity"/>
    <property type="evidence" value="ECO:0007669"/>
    <property type="project" value="TreeGrafter"/>
</dbReference>
<proteinExistence type="inferred from homology"/>
<evidence type="ECO:0000259" key="5">
    <source>
        <dbReference type="Pfam" id="PF02776"/>
    </source>
</evidence>
<dbReference type="PANTHER" id="PTHR18968">
    <property type="entry name" value="THIAMINE PYROPHOSPHATE ENZYMES"/>
    <property type="match status" value="1"/>
</dbReference>
<dbReference type="GO" id="GO:0009097">
    <property type="term" value="P:isoleucine biosynthetic process"/>
    <property type="evidence" value="ECO:0007669"/>
    <property type="project" value="TreeGrafter"/>
</dbReference>